<name>A0ABW0ZA10_9ACTN</name>
<dbReference type="PANTHER" id="PTHR10151:SF120">
    <property type="entry name" value="BIS(5'-ADENOSYL)-TRIPHOSPHATASE"/>
    <property type="match status" value="1"/>
</dbReference>
<accession>A0ABW0ZA10</accession>
<dbReference type="RefSeq" id="WP_136436277.1">
    <property type="nucleotide sequence ID" value="NZ_JBHSNS010000001.1"/>
</dbReference>
<evidence type="ECO:0000313" key="2">
    <source>
        <dbReference type="Proteomes" id="UP001596072"/>
    </source>
</evidence>
<dbReference type="InterPro" id="IPR002591">
    <property type="entry name" value="Phosphodiest/P_Trfase"/>
</dbReference>
<dbReference type="Gene3D" id="3.40.720.10">
    <property type="entry name" value="Alkaline Phosphatase, subunit A"/>
    <property type="match status" value="1"/>
</dbReference>
<dbReference type="InterPro" id="IPR017850">
    <property type="entry name" value="Alkaline_phosphatase_core_sf"/>
</dbReference>
<dbReference type="PANTHER" id="PTHR10151">
    <property type="entry name" value="ECTONUCLEOTIDE PYROPHOSPHATASE/PHOSPHODIESTERASE"/>
    <property type="match status" value="1"/>
</dbReference>
<dbReference type="Pfam" id="PF01663">
    <property type="entry name" value="Phosphodiest"/>
    <property type="match status" value="1"/>
</dbReference>
<proteinExistence type="predicted"/>
<reference evidence="2" key="1">
    <citation type="journal article" date="2019" name="Int. J. Syst. Evol. Microbiol.">
        <title>The Global Catalogue of Microorganisms (GCM) 10K type strain sequencing project: providing services to taxonomists for standard genome sequencing and annotation.</title>
        <authorList>
            <consortium name="The Broad Institute Genomics Platform"/>
            <consortium name="The Broad Institute Genome Sequencing Center for Infectious Disease"/>
            <person name="Wu L."/>
            <person name="Ma J."/>
        </authorList>
    </citation>
    <scope>NUCLEOTIDE SEQUENCE [LARGE SCALE GENOMIC DNA]</scope>
    <source>
        <strain evidence="2">YIM 94188</strain>
    </source>
</reference>
<sequence length="345" mass="37278">MTSSARGEWLLVAALTLALTLLVPAAGGPTTASTQPAARETTSVNGMRVIAISLDGLSPRALVRLGRAGAPHLHRMLTTGAGTLNARTQVELTVTLPNHTSIVTGRRIAAAHGGHGVTWNDHLSGTTVHGAARAPVSSVFSVVKAGGGSTAVFATKRKFSLFDRSWPAEIDRSVIREEDDAAATRAMRRDFLARARSFVLLHLGLADRVGHARGWMSPAYLRAVMRLDRLVGSVMRMVRGHPRLRRSTVVVLTADHGGVPGQRRHSDARSRENYRVPFVIWGRGVADAGLYRLNPSRKWPGRTRPGFAGRQPIRNGDLANLATDILGLGPVADSLWNHDQRLAWR</sequence>
<evidence type="ECO:0000313" key="1">
    <source>
        <dbReference type="EMBL" id="MFC5727829.1"/>
    </source>
</evidence>
<protein>
    <submittedName>
        <fullName evidence="1">Alkaline phosphatase family protein</fullName>
    </submittedName>
</protein>
<comment type="caution">
    <text evidence="1">The sequence shown here is derived from an EMBL/GenBank/DDBJ whole genome shotgun (WGS) entry which is preliminary data.</text>
</comment>
<dbReference type="SUPFAM" id="SSF53649">
    <property type="entry name" value="Alkaline phosphatase-like"/>
    <property type="match status" value="1"/>
</dbReference>
<organism evidence="1 2">
    <name type="scientific">Nocardioides vastitatis</name>
    <dbReference type="NCBI Taxonomy" id="2568655"/>
    <lineage>
        <taxon>Bacteria</taxon>
        <taxon>Bacillati</taxon>
        <taxon>Actinomycetota</taxon>
        <taxon>Actinomycetes</taxon>
        <taxon>Propionibacteriales</taxon>
        <taxon>Nocardioidaceae</taxon>
        <taxon>Nocardioides</taxon>
    </lineage>
</organism>
<gene>
    <name evidence="1" type="ORF">ACFPQB_02785</name>
</gene>
<dbReference type="EMBL" id="JBHSNS010000001">
    <property type="protein sequence ID" value="MFC5727829.1"/>
    <property type="molecule type" value="Genomic_DNA"/>
</dbReference>
<keyword evidence="2" id="KW-1185">Reference proteome</keyword>
<dbReference type="Proteomes" id="UP001596072">
    <property type="component" value="Unassembled WGS sequence"/>
</dbReference>